<evidence type="ECO:0000313" key="1">
    <source>
        <dbReference type="EMBL" id="KAJ9645832.1"/>
    </source>
</evidence>
<comment type="caution">
    <text evidence="1">The sequence shown here is derived from an EMBL/GenBank/DDBJ whole genome shotgun (WGS) entry which is preliminary data.</text>
</comment>
<dbReference type="Proteomes" id="UP001172680">
    <property type="component" value="Unassembled WGS sequence"/>
</dbReference>
<sequence length="445" mass="48398">MAVITGIACAGVQVLLVFTLRGPYANGVSWPITTIGIIAAVVLAAGLIPPYFELWKRNFRVIGINFIFLTTDWFGAFFSAMALVAQHTFDVIGGSSYTVCMILELGIFLSHILWRIRTRKIHREAKLAGLSYDDYVEDKHGLPAVDSSASLEKLPIPSSANGTDTDLEKGTTQVATVSASEQKTTLPFISIPNLHNLRDIGGYPLPSAPPTTVRKGILYRSADPSACAASPEGAQQLHELGITTIFDLRSKPELDRAGGPKELDGIERIWCPVFEEEDYSPENVALRYREYAKRGSEGFVRAYGDILAHGGPAFTRILRHLASLPADAPPACLVHCTAGKDRTGVLCALLLSLLGVSAEDVAAEYALTDIGLAALKPVFVEHLLHNEAFRQLGEEAREGVERMVTARKENMEATLEMIQERYGGAEGYVRDVCGLSEEEVGRLRG</sequence>
<reference evidence="1" key="1">
    <citation type="submission" date="2022-10" db="EMBL/GenBank/DDBJ databases">
        <title>Culturing micro-colonial fungi from biological soil crusts in the Mojave desert and describing Neophaeococcomyces mojavensis, and introducing the new genera and species Taxawa tesnikishii.</title>
        <authorList>
            <person name="Kurbessoian T."/>
            <person name="Stajich J.E."/>
        </authorList>
    </citation>
    <scope>NUCLEOTIDE SEQUENCE</scope>
    <source>
        <strain evidence="1">JES_115</strain>
    </source>
</reference>
<protein>
    <submittedName>
        <fullName evidence="1">Uncharacterized protein</fullName>
    </submittedName>
</protein>
<organism evidence="1 2">
    <name type="scientific">Coniosporium tulheliwenetii</name>
    <dbReference type="NCBI Taxonomy" id="3383036"/>
    <lineage>
        <taxon>Eukaryota</taxon>
        <taxon>Fungi</taxon>
        <taxon>Dikarya</taxon>
        <taxon>Ascomycota</taxon>
        <taxon>Pezizomycotina</taxon>
        <taxon>Dothideomycetes</taxon>
        <taxon>Dothideomycetes incertae sedis</taxon>
        <taxon>Coniosporium</taxon>
    </lineage>
</organism>
<accession>A0ACC2ZFS4</accession>
<name>A0ACC2ZFS4_9PEZI</name>
<gene>
    <name evidence="1" type="ORF">H2199_002873</name>
</gene>
<evidence type="ECO:0000313" key="2">
    <source>
        <dbReference type="Proteomes" id="UP001172680"/>
    </source>
</evidence>
<dbReference type="EMBL" id="JAPDRP010000007">
    <property type="protein sequence ID" value="KAJ9645832.1"/>
    <property type="molecule type" value="Genomic_DNA"/>
</dbReference>
<keyword evidence="2" id="KW-1185">Reference proteome</keyword>
<proteinExistence type="predicted"/>